<gene>
    <name evidence="1" type="ORF">NYZ99_10880</name>
</gene>
<evidence type="ECO:0000313" key="1">
    <source>
        <dbReference type="EMBL" id="UWX53674.1"/>
    </source>
</evidence>
<sequence>MTQQELYESLDYVDHSRDKRTQMANMVFSNPTIILPLLEVIKLTKDPISCKAAWILEVVARKKLDAIFPYLDTFVEVLGQVELESAVRPIAKVCELLTESYFSEENDLIKQRISDSHLEKMTSACFDWLIGEHKVAAKAYSMTSLYLLGTKYSWIHPELKMVLGAKLFTRKCGVSSKG</sequence>
<proteinExistence type="predicted"/>
<keyword evidence="1" id="KW-0456">Lyase</keyword>
<reference evidence="1" key="1">
    <citation type="submission" date="2022-09" db="EMBL/GenBank/DDBJ databases">
        <title>Maribacter litopenaei sp. nov., isolated from the intestinal tract of the Pacific White Shrimp, Litopenaeus vannamei.</title>
        <authorList>
            <person name="Kim S.Y."/>
            <person name="Hwang C.Y."/>
        </authorList>
    </citation>
    <scope>NUCLEOTIDE SEQUENCE</scope>
    <source>
        <strain evidence="1">HL-LV01</strain>
    </source>
</reference>
<name>A0ABY5Y487_9FLAO</name>
<keyword evidence="2" id="KW-1185">Reference proteome</keyword>
<accession>A0ABY5Y487</accession>
<dbReference type="EMBL" id="CP104205">
    <property type="protein sequence ID" value="UWX53674.1"/>
    <property type="molecule type" value="Genomic_DNA"/>
</dbReference>
<dbReference type="Proteomes" id="UP001059209">
    <property type="component" value="Chromosome"/>
</dbReference>
<evidence type="ECO:0000313" key="2">
    <source>
        <dbReference type="Proteomes" id="UP001059209"/>
    </source>
</evidence>
<protein>
    <submittedName>
        <fullName evidence="1">Adenylosuccinate lyase</fullName>
    </submittedName>
</protein>
<dbReference type="GO" id="GO:0016829">
    <property type="term" value="F:lyase activity"/>
    <property type="evidence" value="ECO:0007669"/>
    <property type="project" value="UniProtKB-KW"/>
</dbReference>
<organism evidence="1 2">
    <name type="scientific">Maribacter litopenaei</name>
    <dbReference type="NCBI Taxonomy" id="2976127"/>
    <lineage>
        <taxon>Bacteria</taxon>
        <taxon>Pseudomonadati</taxon>
        <taxon>Bacteroidota</taxon>
        <taxon>Flavobacteriia</taxon>
        <taxon>Flavobacteriales</taxon>
        <taxon>Flavobacteriaceae</taxon>
        <taxon>Maribacter</taxon>
    </lineage>
</organism>
<dbReference type="RefSeq" id="WP_260571165.1">
    <property type="nucleotide sequence ID" value="NZ_CP104205.1"/>
</dbReference>